<dbReference type="RefSeq" id="WP_226393112.1">
    <property type="nucleotide sequence ID" value="NZ_JADCKB010000018.1"/>
</dbReference>
<comment type="caution">
    <text evidence="13">The sequence shown here is derived from an EMBL/GenBank/DDBJ whole genome shotgun (WGS) entry which is preliminary data.</text>
</comment>
<dbReference type="EMBL" id="JADCKB010000018">
    <property type="protein sequence ID" value="MBE5040559.1"/>
    <property type="molecule type" value="Genomic_DNA"/>
</dbReference>
<evidence type="ECO:0000256" key="2">
    <source>
        <dbReference type="ARBA" id="ARBA00018672"/>
    </source>
</evidence>
<feature type="modified residue" description="4-aspartylphosphate" evidence="10">
    <location>
        <position position="55"/>
    </location>
</feature>
<evidence type="ECO:0000313" key="14">
    <source>
        <dbReference type="Proteomes" id="UP000806542"/>
    </source>
</evidence>
<dbReference type="Pfam" id="PF00072">
    <property type="entry name" value="Response_reg"/>
    <property type="match status" value="1"/>
</dbReference>
<evidence type="ECO:0000256" key="10">
    <source>
        <dbReference type="PROSITE-ProRule" id="PRU00169"/>
    </source>
</evidence>
<dbReference type="InterPro" id="IPR018060">
    <property type="entry name" value="HTH_AraC"/>
</dbReference>
<keyword evidence="8" id="KW-0804">Transcription</keyword>
<dbReference type="CDD" id="cd17536">
    <property type="entry name" value="REC_YesN-like"/>
    <property type="match status" value="1"/>
</dbReference>
<evidence type="ECO:0000256" key="9">
    <source>
        <dbReference type="ARBA" id="ARBA00024867"/>
    </source>
</evidence>
<feature type="domain" description="Response regulatory" evidence="12">
    <location>
        <begin position="4"/>
        <end position="120"/>
    </location>
</feature>
<dbReference type="PRINTS" id="PR00032">
    <property type="entry name" value="HTHARAC"/>
</dbReference>
<name>A0A9D5M4H9_9FIRM</name>
<keyword evidence="7" id="KW-0238">DNA-binding</keyword>
<evidence type="ECO:0000256" key="5">
    <source>
        <dbReference type="ARBA" id="ARBA00023012"/>
    </source>
</evidence>
<evidence type="ECO:0000313" key="13">
    <source>
        <dbReference type="EMBL" id="MBE5040559.1"/>
    </source>
</evidence>
<dbReference type="Gene3D" id="1.10.10.60">
    <property type="entry name" value="Homeodomain-like"/>
    <property type="match status" value="2"/>
</dbReference>
<comment type="function">
    <text evidence="9">May play the central regulatory role in sporulation. It may be an element of the effector pathway responsible for the activation of sporulation genes in response to nutritional stress. Spo0A may act in concert with spo0H (a sigma factor) to control the expression of some genes that are critical to the sporulation process.</text>
</comment>
<keyword evidence="3" id="KW-0963">Cytoplasm</keyword>
<evidence type="ECO:0000256" key="8">
    <source>
        <dbReference type="ARBA" id="ARBA00023163"/>
    </source>
</evidence>
<dbReference type="InterPro" id="IPR020449">
    <property type="entry name" value="Tscrpt_reg_AraC-type_HTH"/>
</dbReference>
<dbReference type="Proteomes" id="UP000806542">
    <property type="component" value="Unassembled WGS sequence"/>
</dbReference>
<dbReference type="InterPro" id="IPR009057">
    <property type="entry name" value="Homeodomain-like_sf"/>
</dbReference>
<dbReference type="InterPro" id="IPR001789">
    <property type="entry name" value="Sig_transdc_resp-reg_receiver"/>
</dbReference>
<dbReference type="SMART" id="SM00448">
    <property type="entry name" value="REC"/>
    <property type="match status" value="1"/>
</dbReference>
<keyword evidence="14" id="KW-1185">Reference proteome</keyword>
<evidence type="ECO:0000256" key="7">
    <source>
        <dbReference type="ARBA" id="ARBA00023125"/>
    </source>
</evidence>
<dbReference type="SUPFAM" id="SSF46689">
    <property type="entry name" value="Homeodomain-like"/>
    <property type="match status" value="2"/>
</dbReference>
<sequence length="528" mass="60642">MNITLFIVDDEELIRNGLLSLPWDEYDIDILGTAENGVDALEKIKQLHPDIVISDIEMPNQNGLWLAENVLTIYPRTKFIFLTAFNTFAYIHKALQLKVSDYILKPIKKSELLGLVTKTRDTIINEKQSDYQMEVFYNNLKECKFFLKSWFFDMVSAFYSTHDINENFDFLGTSLSNGQFCVVLIKLKSDTAKSNEQFVYYTLFQQLLNVLQFCDAEVIPFLNNNIITLVFRFDSDFSKAPVTVLEICDKLHTFLSFNTFYPFTIAIGKVLNGITNISRCNISAENTMFYDLTKKDKQIIYAGDLEFADDLFNIYENIQKKYSILLSHGSDMQISELLKDLFSLFESSNVSLQSVRQYCLSFATSATSVACEASPETFSGIINFDFLNKINNCHSISALCDILTYFSLNISKQIQNILQKKNISLVYKIKNYISDNYQNTITLEILSEAIGLSPNYISTCFYKETGVNFKDYLTSVRIQKAKELLQGTNNKIYEIAHAVGYEDTRYFSNLFNNVVGCLPSQYRKNHTD</sequence>
<evidence type="ECO:0000256" key="6">
    <source>
        <dbReference type="ARBA" id="ARBA00023015"/>
    </source>
</evidence>
<keyword evidence="4 10" id="KW-0597">Phosphoprotein</keyword>
<evidence type="ECO:0000259" key="12">
    <source>
        <dbReference type="PROSITE" id="PS50110"/>
    </source>
</evidence>
<dbReference type="GO" id="GO:0005737">
    <property type="term" value="C:cytoplasm"/>
    <property type="evidence" value="ECO:0007669"/>
    <property type="project" value="UniProtKB-SubCell"/>
</dbReference>
<dbReference type="AlphaFoldDB" id="A0A9D5M4H9"/>
<evidence type="ECO:0000256" key="3">
    <source>
        <dbReference type="ARBA" id="ARBA00022490"/>
    </source>
</evidence>
<dbReference type="GO" id="GO:0043565">
    <property type="term" value="F:sequence-specific DNA binding"/>
    <property type="evidence" value="ECO:0007669"/>
    <property type="project" value="InterPro"/>
</dbReference>
<comment type="subcellular location">
    <subcellularLocation>
        <location evidence="1">Cytoplasm</location>
    </subcellularLocation>
</comment>
<dbReference type="InterPro" id="IPR011006">
    <property type="entry name" value="CheY-like_superfamily"/>
</dbReference>
<gene>
    <name evidence="13" type="ORF">INF28_08810</name>
</gene>
<dbReference type="SMART" id="SM00342">
    <property type="entry name" value="HTH_ARAC"/>
    <property type="match status" value="1"/>
</dbReference>
<organism evidence="13 14">
    <name type="scientific">Ructibacterium gallinarum</name>
    <dbReference type="NCBI Taxonomy" id="2779355"/>
    <lineage>
        <taxon>Bacteria</taxon>
        <taxon>Bacillati</taxon>
        <taxon>Bacillota</taxon>
        <taxon>Clostridia</taxon>
        <taxon>Eubacteriales</taxon>
        <taxon>Oscillospiraceae</taxon>
        <taxon>Ructibacterium</taxon>
    </lineage>
</organism>
<dbReference type="InterPro" id="IPR051552">
    <property type="entry name" value="HptR"/>
</dbReference>
<dbReference type="PROSITE" id="PS00041">
    <property type="entry name" value="HTH_ARAC_FAMILY_1"/>
    <property type="match status" value="1"/>
</dbReference>
<feature type="domain" description="HTH araC/xylS-type" evidence="11">
    <location>
        <begin position="427"/>
        <end position="525"/>
    </location>
</feature>
<keyword evidence="5" id="KW-0902">Two-component regulatory system</keyword>
<dbReference type="PROSITE" id="PS01124">
    <property type="entry name" value="HTH_ARAC_FAMILY_2"/>
    <property type="match status" value="1"/>
</dbReference>
<dbReference type="PANTHER" id="PTHR42713">
    <property type="entry name" value="HISTIDINE KINASE-RELATED"/>
    <property type="match status" value="1"/>
</dbReference>
<dbReference type="GO" id="GO:0003700">
    <property type="term" value="F:DNA-binding transcription factor activity"/>
    <property type="evidence" value="ECO:0007669"/>
    <property type="project" value="InterPro"/>
</dbReference>
<dbReference type="InterPro" id="IPR018062">
    <property type="entry name" value="HTH_AraC-typ_CS"/>
</dbReference>
<evidence type="ECO:0000256" key="4">
    <source>
        <dbReference type="ARBA" id="ARBA00022553"/>
    </source>
</evidence>
<reference evidence="13" key="1">
    <citation type="submission" date="2020-10" db="EMBL/GenBank/DDBJ databases">
        <title>ChiBAC.</title>
        <authorList>
            <person name="Zenner C."/>
            <person name="Hitch T.C.A."/>
            <person name="Clavel T."/>
        </authorList>
    </citation>
    <scope>NUCLEOTIDE SEQUENCE</scope>
    <source>
        <strain evidence="13">DSM 107454</strain>
    </source>
</reference>
<dbReference type="SUPFAM" id="SSF52172">
    <property type="entry name" value="CheY-like"/>
    <property type="match status" value="1"/>
</dbReference>
<evidence type="ECO:0000256" key="1">
    <source>
        <dbReference type="ARBA" id="ARBA00004496"/>
    </source>
</evidence>
<protein>
    <recommendedName>
        <fullName evidence="2">Stage 0 sporulation protein A homolog</fullName>
    </recommendedName>
</protein>
<evidence type="ECO:0000259" key="11">
    <source>
        <dbReference type="PROSITE" id="PS01124"/>
    </source>
</evidence>
<proteinExistence type="predicted"/>
<keyword evidence="6" id="KW-0805">Transcription regulation</keyword>
<accession>A0A9D5M4H9</accession>
<dbReference type="PROSITE" id="PS50110">
    <property type="entry name" value="RESPONSE_REGULATORY"/>
    <property type="match status" value="1"/>
</dbReference>
<dbReference type="GO" id="GO:0000160">
    <property type="term" value="P:phosphorelay signal transduction system"/>
    <property type="evidence" value="ECO:0007669"/>
    <property type="project" value="UniProtKB-KW"/>
</dbReference>
<dbReference type="PANTHER" id="PTHR42713:SF3">
    <property type="entry name" value="TRANSCRIPTIONAL REGULATORY PROTEIN HPTR"/>
    <property type="match status" value="1"/>
</dbReference>
<dbReference type="Pfam" id="PF12833">
    <property type="entry name" value="HTH_18"/>
    <property type="match status" value="1"/>
</dbReference>
<dbReference type="Gene3D" id="3.40.50.2300">
    <property type="match status" value="1"/>
</dbReference>